<dbReference type="Gene3D" id="3.60.20.10">
    <property type="entry name" value="Glutamine Phosphoribosylpyrophosphate, subunit 1, domain 1"/>
    <property type="match status" value="1"/>
</dbReference>
<comment type="similarity">
    <text evidence="1">Belongs to the peptidase S45 family.</text>
</comment>
<evidence type="ECO:0000256" key="1">
    <source>
        <dbReference type="ARBA" id="ARBA00006586"/>
    </source>
</evidence>
<evidence type="ECO:0000313" key="8">
    <source>
        <dbReference type="Proteomes" id="UP000266693"/>
    </source>
</evidence>
<keyword evidence="6" id="KW-0106">Calcium</keyword>
<evidence type="ECO:0000256" key="5">
    <source>
        <dbReference type="PIRSR" id="PIRSR001227-1"/>
    </source>
</evidence>
<evidence type="ECO:0000313" key="7">
    <source>
        <dbReference type="EMBL" id="RHW18800.1"/>
    </source>
</evidence>
<dbReference type="InterPro" id="IPR043147">
    <property type="entry name" value="Penicillin_amidase_A-knob"/>
</dbReference>
<dbReference type="PIRSF" id="PIRSF001227">
    <property type="entry name" value="Pen_acylase"/>
    <property type="match status" value="1"/>
</dbReference>
<dbReference type="AlphaFoldDB" id="A0A396RQL7"/>
<dbReference type="OrthoDB" id="9760084at2"/>
<reference evidence="7 8" key="1">
    <citation type="submission" date="2018-08" db="EMBL/GenBank/DDBJ databases">
        <title>The multiple taxonomic identification of Sphingomonas gilva.</title>
        <authorList>
            <person name="Zhu D."/>
            <person name="Zheng S."/>
        </authorList>
    </citation>
    <scope>NUCLEOTIDE SEQUENCE [LARGE SCALE GENOMIC DNA]</scope>
    <source>
        <strain evidence="7 8">ZDH117</strain>
    </source>
</reference>
<dbReference type="InterPro" id="IPR014395">
    <property type="entry name" value="Pen/GL7ACA/AHL_acylase"/>
</dbReference>
<dbReference type="InterPro" id="IPR002692">
    <property type="entry name" value="S45"/>
</dbReference>
<dbReference type="RefSeq" id="WP_118862308.1">
    <property type="nucleotide sequence ID" value="NZ_QWLV01000001.1"/>
</dbReference>
<feature type="active site" description="Nucleophile" evidence="5">
    <location>
        <position position="206"/>
    </location>
</feature>
<dbReference type="Gene3D" id="2.30.120.10">
    <property type="match status" value="1"/>
</dbReference>
<dbReference type="SUPFAM" id="SSF56235">
    <property type="entry name" value="N-terminal nucleophile aminohydrolases (Ntn hydrolases)"/>
    <property type="match status" value="1"/>
</dbReference>
<dbReference type="InterPro" id="IPR023343">
    <property type="entry name" value="Penicillin_amidase_dom1"/>
</dbReference>
<evidence type="ECO:0000256" key="2">
    <source>
        <dbReference type="ARBA" id="ARBA00022729"/>
    </source>
</evidence>
<dbReference type="GO" id="GO:0016811">
    <property type="term" value="F:hydrolase activity, acting on carbon-nitrogen (but not peptide) bonds, in linear amides"/>
    <property type="evidence" value="ECO:0007669"/>
    <property type="project" value="InterPro"/>
</dbReference>
<gene>
    <name evidence="7" type="ORF">D1610_01185</name>
</gene>
<dbReference type="InterPro" id="IPR043146">
    <property type="entry name" value="Penicillin_amidase_N_B-knob"/>
</dbReference>
<dbReference type="Proteomes" id="UP000266693">
    <property type="component" value="Unassembled WGS sequence"/>
</dbReference>
<evidence type="ECO:0000256" key="6">
    <source>
        <dbReference type="PIRSR" id="PIRSR001227-2"/>
    </source>
</evidence>
<dbReference type="Gene3D" id="1.10.439.10">
    <property type="entry name" value="Penicillin Amidohydrolase, domain 1"/>
    <property type="match status" value="1"/>
</dbReference>
<comment type="caution">
    <text evidence="7">The sequence shown here is derived from an EMBL/GenBank/DDBJ whole genome shotgun (WGS) entry which is preliminary data.</text>
</comment>
<dbReference type="CDD" id="cd01936">
    <property type="entry name" value="Ntn_CA"/>
    <property type="match status" value="1"/>
</dbReference>
<evidence type="ECO:0000256" key="4">
    <source>
        <dbReference type="ARBA" id="ARBA00023145"/>
    </source>
</evidence>
<dbReference type="GO" id="GO:0017000">
    <property type="term" value="P:antibiotic biosynthetic process"/>
    <property type="evidence" value="ECO:0007669"/>
    <property type="project" value="InterPro"/>
</dbReference>
<evidence type="ECO:0000256" key="3">
    <source>
        <dbReference type="ARBA" id="ARBA00022801"/>
    </source>
</evidence>
<keyword evidence="3" id="KW-0378">Hydrolase</keyword>
<organism evidence="7 8">
    <name type="scientific">Sphingomonas gilva</name>
    <dbReference type="NCBI Taxonomy" id="2305907"/>
    <lineage>
        <taxon>Bacteria</taxon>
        <taxon>Pseudomonadati</taxon>
        <taxon>Pseudomonadota</taxon>
        <taxon>Alphaproteobacteria</taxon>
        <taxon>Sphingomonadales</taxon>
        <taxon>Sphingomonadaceae</taxon>
        <taxon>Sphingomonas</taxon>
    </lineage>
</organism>
<keyword evidence="4" id="KW-0865">Zymogen</keyword>
<keyword evidence="8" id="KW-1185">Reference proteome</keyword>
<dbReference type="PANTHER" id="PTHR34218:SF3">
    <property type="entry name" value="ACYL-HOMOSERINE LACTONE ACYLASE PVDQ"/>
    <property type="match status" value="1"/>
</dbReference>
<accession>A0A396RQL7</accession>
<name>A0A396RQL7_9SPHN</name>
<feature type="binding site" evidence="6">
    <location>
        <position position="282"/>
    </location>
    <ligand>
        <name>Ca(2+)</name>
        <dbReference type="ChEBI" id="CHEBI:29108"/>
    </ligand>
</feature>
<feature type="binding site" evidence="6">
    <location>
        <position position="279"/>
    </location>
    <ligand>
        <name>Ca(2+)</name>
        <dbReference type="ChEBI" id="CHEBI:29108"/>
    </ligand>
</feature>
<keyword evidence="2" id="KW-0732">Signal</keyword>
<comment type="cofactor">
    <cofactor evidence="6">
        <name>Ca(2+)</name>
        <dbReference type="ChEBI" id="CHEBI:29108"/>
    </cofactor>
    <text evidence="6">Binds 1 Ca(2+) ion per dimer.</text>
</comment>
<keyword evidence="6" id="KW-0479">Metal-binding</keyword>
<dbReference type="InterPro" id="IPR029055">
    <property type="entry name" value="Ntn_hydrolases_N"/>
</dbReference>
<dbReference type="PANTHER" id="PTHR34218">
    <property type="entry name" value="PEPTIDASE S45 PENICILLIN AMIDASE"/>
    <property type="match status" value="1"/>
</dbReference>
<dbReference type="GO" id="GO:0046872">
    <property type="term" value="F:metal ion binding"/>
    <property type="evidence" value="ECO:0007669"/>
    <property type="project" value="UniProtKB-KW"/>
</dbReference>
<dbReference type="Pfam" id="PF01804">
    <property type="entry name" value="Penicil_amidase"/>
    <property type="match status" value="1"/>
</dbReference>
<dbReference type="Gene3D" id="1.10.1400.10">
    <property type="match status" value="1"/>
</dbReference>
<sequence length="707" mass="77537">MRRLKRVGLGFVALLIAAAVALAVWEPLASEAAAPPPARAYDVEIVRDEFGVPHIFGRTDADVAYGVAWAHAEDDFSTIQEVLAMTRARLGAMTGADGAKIDYVAHLLDIRGTVARRYAGLPADVRALLDGYAAGMNLYAERHPGEVRLAKLFPVNGEDVAAGFALRSPFFFGLDETLGALAAGDDLPRPVRVPTPVGGDPAANGSNAFAVAPTRSGDGATRLVSNSHQPWRGGVAWYELVVHSGEGWDFAGATFPGSPYPFLGHNRTLGWTNTVNRPDLIDVYRLAMTADGEAYRFDGRTWPLKAKRVWLRAKFGPFVIPVPRMVYRSIHGPVIRNDEGAFAIRYAGIDRLDMLTQYYRLNKARDFGEWRAAMAAQGVPATNFVYADKDGNIALFYNAMFPDRARGFDWRGVLPGDTSAALWTRTLPFSAVPANVNPASGYVMNANNTPYVAAGPGDEIAPSSPLLGVETDMTNRAIRAIELLERPGPIGAERLEAIKFDTGYSRESYATPWMRALLTLDPEGDADIAAAQKLLASWDWTADGRGRADAIAVLALRPANRQHYRRLPPPDPREELKAVTSYLRRVFGRLDPPLGKVLRIRQGEADYPMDGGNDTLRAATLWDELDDGRMGVRHGDSFILFAEWDAGGRVRSKSIQPFGQATTRPDSPHYADQAALFSAHRFKPVHFDPAELRRFARRRYRPGEAAR</sequence>
<proteinExistence type="inferred from homology"/>
<protein>
    <submittedName>
        <fullName evidence="7">Acylase</fullName>
    </submittedName>
</protein>
<dbReference type="EMBL" id="QWLV01000001">
    <property type="protein sequence ID" value="RHW18800.1"/>
    <property type="molecule type" value="Genomic_DNA"/>
</dbReference>